<reference evidence="2 3" key="1">
    <citation type="submission" date="2023-09" db="EMBL/GenBank/DDBJ databases">
        <authorList>
            <person name="Rey-Velasco X."/>
        </authorList>
    </citation>
    <scope>NUCLEOTIDE SEQUENCE [LARGE SCALE GENOMIC DNA]</scope>
    <source>
        <strain evidence="2 3">P117</strain>
    </source>
</reference>
<sequence>MAINYVPLDKDKHSALKVSPKVNFELVSKTHLAAATIREFAQLSGSMPIVFIEDPNTKNIHSVAMLGLEQGSNLFWAEDRWQGPHLPLNIQRYPFDIRPDGNQLGIYIDENSDMLNDEGEALFTEAGEPTEFLQNRQRFLTELANSEVQNQRFIKQVSELELLEEIQIRVTARTGQVRNITGVLSINEKKLLDLPDDKVLELHKAGFLGAAYSMMLSLGQLNRLVELSNKTENPVQSIQISPASTEDAAATPAVEEPKT</sequence>
<proteinExistence type="predicted"/>
<protein>
    <submittedName>
        <fullName evidence="2">SapC family protein</fullName>
    </submittedName>
</protein>
<organism evidence="2 3">
    <name type="scientific">Glaciecola petra</name>
    <dbReference type="NCBI Taxonomy" id="3075602"/>
    <lineage>
        <taxon>Bacteria</taxon>
        <taxon>Pseudomonadati</taxon>
        <taxon>Pseudomonadota</taxon>
        <taxon>Gammaproteobacteria</taxon>
        <taxon>Alteromonadales</taxon>
        <taxon>Alteromonadaceae</taxon>
        <taxon>Glaciecola</taxon>
    </lineage>
</organism>
<feature type="region of interest" description="Disordered" evidence="1">
    <location>
        <begin position="236"/>
        <end position="259"/>
    </location>
</feature>
<dbReference type="InterPro" id="IPR010836">
    <property type="entry name" value="SapC"/>
</dbReference>
<comment type="caution">
    <text evidence="2">The sequence shown here is derived from an EMBL/GenBank/DDBJ whole genome shotgun (WGS) entry which is preliminary data.</text>
</comment>
<dbReference type="EMBL" id="JAVRHX010000001">
    <property type="protein sequence ID" value="MDT0593488.1"/>
    <property type="molecule type" value="Genomic_DNA"/>
</dbReference>
<evidence type="ECO:0000256" key="1">
    <source>
        <dbReference type="SAM" id="MobiDB-lite"/>
    </source>
</evidence>
<name>A0ABU2ZLI5_9ALTE</name>
<evidence type="ECO:0000313" key="2">
    <source>
        <dbReference type="EMBL" id="MDT0593488.1"/>
    </source>
</evidence>
<dbReference type="Pfam" id="PF07277">
    <property type="entry name" value="SapC"/>
    <property type="match status" value="1"/>
</dbReference>
<dbReference type="RefSeq" id="WP_311367000.1">
    <property type="nucleotide sequence ID" value="NZ_JAVRHX010000001.1"/>
</dbReference>
<evidence type="ECO:0000313" key="3">
    <source>
        <dbReference type="Proteomes" id="UP001253545"/>
    </source>
</evidence>
<gene>
    <name evidence="2" type="ORF">RM552_01355</name>
</gene>
<accession>A0ABU2ZLI5</accession>
<keyword evidence="3" id="KW-1185">Reference proteome</keyword>
<dbReference type="Proteomes" id="UP001253545">
    <property type="component" value="Unassembled WGS sequence"/>
</dbReference>